<dbReference type="InterPro" id="IPR000092">
    <property type="entry name" value="Polyprenyl_synt"/>
</dbReference>
<dbReference type="GO" id="GO:0045337">
    <property type="term" value="P:farnesyl diphosphate biosynthetic process"/>
    <property type="evidence" value="ECO:0007669"/>
    <property type="project" value="TreeGrafter"/>
</dbReference>
<dbReference type="GO" id="GO:0046872">
    <property type="term" value="F:metal ion binding"/>
    <property type="evidence" value="ECO:0007669"/>
    <property type="project" value="UniProtKB-KW"/>
</dbReference>
<dbReference type="CDD" id="cd00867">
    <property type="entry name" value="Trans_IPPS"/>
    <property type="match status" value="1"/>
</dbReference>
<comment type="pathway">
    <text evidence="5">Pheromone biosynthesis.</text>
</comment>
<dbReference type="GO" id="GO:0004161">
    <property type="term" value="F:dimethylallyltranstransferase activity"/>
    <property type="evidence" value="ECO:0007669"/>
    <property type="project" value="TreeGrafter"/>
</dbReference>
<dbReference type="PANTHER" id="PTHR11525">
    <property type="entry name" value="FARNESYL-PYROPHOSPHATE SYNTHETASE"/>
    <property type="match status" value="1"/>
</dbReference>
<evidence type="ECO:0000313" key="7">
    <source>
        <dbReference type="Proteomes" id="UP000708208"/>
    </source>
</evidence>
<protein>
    <recommendedName>
        <fullName evidence="8">Farnesyl diphosphate synthase</fullName>
    </recommendedName>
</protein>
<evidence type="ECO:0000256" key="3">
    <source>
        <dbReference type="ARBA" id="ARBA00022723"/>
    </source>
</evidence>
<evidence type="ECO:0000256" key="4">
    <source>
        <dbReference type="ARBA" id="ARBA00022842"/>
    </source>
</evidence>
<comment type="caution">
    <text evidence="6">The sequence shown here is derived from an EMBL/GenBank/DDBJ whole genome shotgun (WGS) entry which is preliminary data.</text>
</comment>
<dbReference type="PANTHER" id="PTHR11525:SF0">
    <property type="entry name" value="FARNESYL PYROPHOSPHATE SYNTHASE"/>
    <property type="match status" value="1"/>
</dbReference>
<dbReference type="Pfam" id="PF00348">
    <property type="entry name" value="polyprenyl_synt"/>
    <property type="match status" value="1"/>
</dbReference>
<organism evidence="6 7">
    <name type="scientific">Allacma fusca</name>
    <dbReference type="NCBI Taxonomy" id="39272"/>
    <lineage>
        <taxon>Eukaryota</taxon>
        <taxon>Metazoa</taxon>
        <taxon>Ecdysozoa</taxon>
        <taxon>Arthropoda</taxon>
        <taxon>Hexapoda</taxon>
        <taxon>Collembola</taxon>
        <taxon>Symphypleona</taxon>
        <taxon>Sminthuridae</taxon>
        <taxon>Allacma</taxon>
    </lineage>
</organism>
<evidence type="ECO:0000256" key="1">
    <source>
        <dbReference type="ARBA" id="ARBA00001946"/>
    </source>
</evidence>
<evidence type="ECO:0000256" key="5">
    <source>
        <dbReference type="ARBA" id="ARBA00033740"/>
    </source>
</evidence>
<keyword evidence="3" id="KW-0479">Metal-binding</keyword>
<dbReference type="EMBL" id="CAJVCH010307982">
    <property type="protein sequence ID" value="CAG7785947.1"/>
    <property type="molecule type" value="Genomic_DNA"/>
</dbReference>
<gene>
    <name evidence="6" type="ORF">AFUS01_LOCUS24542</name>
</gene>
<dbReference type="GO" id="GO:0005737">
    <property type="term" value="C:cytoplasm"/>
    <property type="evidence" value="ECO:0007669"/>
    <property type="project" value="TreeGrafter"/>
</dbReference>
<reference evidence="6" key="1">
    <citation type="submission" date="2021-06" db="EMBL/GenBank/DDBJ databases">
        <authorList>
            <person name="Hodson N. C."/>
            <person name="Mongue J. A."/>
            <person name="Jaron S. K."/>
        </authorList>
    </citation>
    <scope>NUCLEOTIDE SEQUENCE</scope>
</reference>
<dbReference type="InterPro" id="IPR039702">
    <property type="entry name" value="FPS1-like"/>
</dbReference>
<dbReference type="AlphaFoldDB" id="A0A8J2KCP1"/>
<dbReference type="Proteomes" id="UP000708208">
    <property type="component" value="Unassembled WGS sequence"/>
</dbReference>
<dbReference type="GO" id="GO:0004337">
    <property type="term" value="F:(2E,6E)-farnesyl diphosphate synthase activity"/>
    <property type="evidence" value="ECO:0007669"/>
    <property type="project" value="TreeGrafter"/>
</dbReference>
<name>A0A8J2KCP1_9HEXA</name>
<evidence type="ECO:0000256" key="2">
    <source>
        <dbReference type="ARBA" id="ARBA00022679"/>
    </source>
</evidence>
<keyword evidence="7" id="KW-1185">Reference proteome</keyword>
<dbReference type="OrthoDB" id="6680852at2759"/>
<sequence>MSCSTYSKSEIELLSNKEILKFQELFPKITKDVLGKVDFTNPPSFVKKHYAQLWVNNIPRGKKTRAEMLILSYKFFAHDLSEENIRLSHILGWIVEIFHSAALVGRGFKNKPAVPESCSCGKDVVDLSSVNDMTFLENAAFLLTKQYFAGKSYYMDLMGLFHDANLKTSLGHRMDLMTKTTDENYSSCLSLNFYEMVVNHKSYSSVYLPVALASVMGGIDSANNSLAIKKLTIKIGMYFQTQNDFLDAFACEESSGRTSNDIAKGKYTWPLVTAYEQGNDLHRKMLLENYGQSETFKMCVVTTIFQRLDIKNLYWSYEYKSRQKINADIENLPKEIPKPLFQLLMASFYARWP</sequence>
<evidence type="ECO:0008006" key="8">
    <source>
        <dbReference type="Google" id="ProtNLM"/>
    </source>
</evidence>
<keyword evidence="2" id="KW-0808">Transferase</keyword>
<comment type="cofactor">
    <cofactor evidence="1">
        <name>Mg(2+)</name>
        <dbReference type="ChEBI" id="CHEBI:18420"/>
    </cofactor>
</comment>
<proteinExistence type="predicted"/>
<keyword evidence="4" id="KW-0460">Magnesium</keyword>
<accession>A0A8J2KCP1</accession>
<evidence type="ECO:0000313" key="6">
    <source>
        <dbReference type="EMBL" id="CAG7785947.1"/>
    </source>
</evidence>